<reference evidence="1 2" key="1">
    <citation type="journal article" date="2018" name="Sci. Rep.">
        <title>Genomic signatures of local adaptation to the degree of environmental predictability in rotifers.</title>
        <authorList>
            <person name="Franch-Gras L."/>
            <person name="Hahn C."/>
            <person name="Garcia-Roger E.M."/>
            <person name="Carmona M.J."/>
            <person name="Serra M."/>
            <person name="Gomez A."/>
        </authorList>
    </citation>
    <scope>NUCLEOTIDE SEQUENCE [LARGE SCALE GENOMIC DNA]</scope>
    <source>
        <strain evidence="1">HYR1</strain>
    </source>
</reference>
<dbReference type="AlphaFoldDB" id="A0A3M7Q3B3"/>
<comment type="caution">
    <text evidence="1">The sequence shown here is derived from an EMBL/GenBank/DDBJ whole genome shotgun (WGS) entry which is preliminary data.</text>
</comment>
<name>A0A3M7Q3B3_BRAPC</name>
<evidence type="ECO:0000313" key="2">
    <source>
        <dbReference type="Proteomes" id="UP000276133"/>
    </source>
</evidence>
<dbReference type="EMBL" id="REGN01007703">
    <property type="protein sequence ID" value="RNA05495.1"/>
    <property type="molecule type" value="Genomic_DNA"/>
</dbReference>
<dbReference type="Proteomes" id="UP000276133">
    <property type="component" value="Unassembled WGS sequence"/>
</dbReference>
<keyword evidence="2" id="KW-1185">Reference proteome</keyword>
<evidence type="ECO:0000313" key="1">
    <source>
        <dbReference type="EMBL" id="RNA05495.1"/>
    </source>
</evidence>
<proteinExistence type="predicted"/>
<accession>A0A3M7Q3B3</accession>
<sequence length="104" mass="12263">MPDRIRNSNYSTDMNFCFYVILPENTKKMVHNKERCLGRCLGVVLSLNGRSKSQIFSYPSYFEVLGILTGYLAAYLDGRLAFPRVELWFHQQICSFRRQTERKK</sequence>
<organism evidence="1 2">
    <name type="scientific">Brachionus plicatilis</name>
    <name type="common">Marine rotifer</name>
    <name type="synonym">Brachionus muelleri</name>
    <dbReference type="NCBI Taxonomy" id="10195"/>
    <lineage>
        <taxon>Eukaryota</taxon>
        <taxon>Metazoa</taxon>
        <taxon>Spiralia</taxon>
        <taxon>Gnathifera</taxon>
        <taxon>Rotifera</taxon>
        <taxon>Eurotatoria</taxon>
        <taxon>Monogononta</taxon>
        <taxon>Pseudotrocha</taxon>
        <taxon>Ploima</taxon>
        <taxon>Brachionidae</taxon>
        <taxon>Brachionus</taxon>
    </lineage>
</organism>
<protein>
    <submittedName>
        <fullName evidence="1">Uncharacterized protein</fullName>
    </submittedName>
</protein>
<gene>
    <name evidence="1" type="ORF">BpHYR1_018472</name>
</gene>